<comment type="caution">
    <text evidence="2">The sequence shown here is derived from an EMBL/GenBank/DDBJ whole genome shotgun (WGS) entry which is preliminary data.</text>
</comment>
<evidence type="ECO:0000313" key="2">
    <source>
        <dbReference type="EMBL" id="MTW05859.1"/>
    </source>
</evidence>
<dbReference type="Proteomes" id="UP000484015">
    <property type="component" value="Unassembled WGS sequence"/>
</dbReference>
<name>A0A6L6Q8T0_9BURK</name>
<dbReference type="Pfam" id="PF17394">
    <property type="entry name" value="KleE"/>
    <property type="match status" value="1"/>
</dbReference>
<reference evidence="2 3" key="1">
    <citation type="submission" date="2019-11" db="EMBL/GenBank/DDBJ databases">
        <title>Type strains purchased from KCTC, JCM and DSMZ.</title>
        <authorList>
            <person name="Lu H."/>
        </authorList>
    </citation>
    <scope>NUCLEOTIDE SEQUENCE [LARGE SCALE GENOMIC DNA]</scope>
    <source>
        <strain evidence="2 3">KCTC 42409</strain>
    </source>
</reference>
<dbReference type="AlphaFoldDB" id="A0A6L6Q8T0"/>
<gene>
    <name evidence="2" type="ORF">GM668_27655</name>
</gene>
<dbReference type="InterPro" id="IPR035362">
    <property type="entry name" value="KleE"/>
</dbReference>
<evidence type="ECO:0000256" key="1">
    <source>
        <dbReference type="SAM" id="Phobius"/>
    </source>
</evidence>
<dbReference type="RefSeq" id="WP_155442204.1">
    <property type="nucleotide sequence ID" value="NZ_WNLA01000032.1"/>
</dbReference>
<organism evidence="2 3">
    <name type="scientific">Pseudoduganella ginsengisoli</name>
    <dbReference type="NCBI Taxonomy" id="1462440"/>
    <lineage>
        <taxon>Bacteria</taxon>
        <taxon>Pseudomonadati</taxon>
        <taxon>Pseudomonadota</taxon>
        <taxon>Betaproteobacteria</taxon>
        <taxon>Burkholderiales</taxon>
        <taxon>Oxalobacteraceae</taxon>
        <taxon>Telluria group</taxon>
        <taxon>Pseudoduganella</taxon>
    </lineage>
</organism>
<keyword evidence="3" id="KW-1185">Reference proteome</keyword>
<evidence type="ECO:0000313" key="3">
    <source>
        <dbReference type="Proteomes" id="UP000484015"/>
    </source>
</evidence>
<dbReference type="OrthoDB" id="7476652at2"/>
<dbReference type="EMBL" id="WNLA01000032">
    <property type="protein sequence ID" value="MTW05859.1"/>
    <property type="molecule type" value="Genomic_DNA"/>
</dbReference>
<protein>
    <submittedName>
        <fullName evidence="2">Protein kleE</fullName>
    </submittedName>
</protein>
<feature type="transmembrane region" description="Helical" evidence="1">
    <location>
        <begin position="77"/>
        <end position="99"/>
    </location>
</feature>
<sequence>MGLVFKFPEKPGAAARLEIIKPVIAPQVNTPTPLSGVSDMGIPESLIKHFINALWVITLLFWPVLRWIMALDVVFQAVRMAGVTFVAHFLIFAAVTYFATNYKPENY</sequence>
<feature type="transmembrane region" description="Helical" evidence="1">
    <location>
        <begin position="46"/>
        <end position="65"/>
    </location>
</feature>
<proteinExistence type="predicted"/>
<keyword evidence="1" id="KW-0812">Transmembrane</keyword>
<accession>A0A6L6Q8T0</accession>
<keyword evidence="1" id="KW-1133">Transmembrane helix</keyword>
<keyword evidence="1" id="KW-0472">Membrane</keyword>